<feature type="domain" description="YozE SAM-like" evidence="1">
    <location>
        <begin position="4"/>
        <end position="70"/>
    </location>
</feature>
<proteinExistence type="predicted"/>
<keyword evidence="3" id="KW-1185">Reference proteome</keyword>
<dbReference type="InterPro" id="IPR023089">
    <property type="entry name" value="YozE_SAM-like"/>
</dbReference>
<dbReference type="SUPFAM" id="SSF140652">
    <property type="entry name" value="YozE-like"/>
    <property type="match status" value="1"/>
</dbReference>
<dbReference type="AlphaFoldDB" id="A0A8J7KSA2"/>
<gene>
    <name evidence="2" type="ORF">IRY55_03145</name>
</gene>
<evidence type="ECO:0000259" key="1">
    <source>
        <dbReference type="Pfam" id="PF06855"/>
    </source>
</evidence>
<accession>A0A8J7KSA2</accession>
<dbReference type="RefSeq" id="WP_194561792.1">
    <property type="nucleotide sequence ID" value="NZ_JADKPV010000001.1"/>
</dbReference>
<comment type="caution">
    <text evidence="2">The sequence shown here is derived from an EMBL/GenBank/DDBJ whole genome shotgun (WGS) entry which is preliminary data.</text>
</comment>
<sequence length="85" mass="10209">MIRTFYEYVMTYRGEQQRSEEGAFAEAAFRDPSFPKQSTSFEELSRYVEETEIEGLEAAVFDDLYQKYEELHLHERPILPLQYEE</sequence>
<dbReference type="InterPro" id="IPR036806">
    <property type="entry name" value="YozE_SAM-like_sf"/>
</dbReference>
<dbReference type="EMBL" id="JADKPV010000001">
    <property type="protein sequence ID" value="MBF4500349.1"/>
    <property type="molecule type" value="Genomic_DNA"/>
</dbReference>
<organism evidence="2 3">
    <name type="scientific">Savagea serpentis</name>
    <dbReference type="NCBI Taxonomy" id="2785297"/>
    <lineage>
        <taxon>Bacteria</taxon>
        <taxon>Bacillati</taxon>
        <taxon>Bacillota</taxon>
        <taxon>Bacilli</taxon>
        <taxon>Bacillales</taxon>
        <taxon>Caryophanaceae</taxon>
        <taxon>Savagea</taxon>
    </lineage>
</organism>
<dbReference type="Proteomes" id="UP000622653">
    <property type="component" value="Unassembled WGS sequence"/>
</dbReference>
<dbReference type="NCBIfam" id="NF010193">
    <property type="entry name" value="PRK13672.1"/>
    <property type="match status" value="1"/>
</dbReference>
<reference evidence="2" key="1">
    <citation type="submission" date="2020-11" db="EMBL/GenBank/DDBJ databases">
        <title>Multidrug resistant novel bacterium Savagea serpentis sp. nov., isolated from the scats of a vine snake (Ahaetulla nasuta).</title>
        <authorList>
            <person name="Venkata Ramana V."/>
            <person name="Vikas Patil S."/>
            <person name="Yogita Lugani V."/>
        </authorList>
    </citation>
    <scope>NUCLEOTIDE SEQUENCE</scope>
    <source>
        <strain evidence="2">SN6</strain>
    </source>
</reference>
<protein>
    <submittedName>
        <fullName evidence="2">YozE family protein</fullName>
    </submittedName>
</protein>
<dbReference type="Gene3D" id="1.10.150.260">
    <property type="entry name" value="YozE SAM-like"/>
    <property type="match status" value="1"/>
</dbReference>
<name>A0A8J7KSA2_9BACL</name>
<evidence type="ECO:0000313" key="2">
    <source>
        <dbReference type="EMBL" id="MBF4500349.1"/>
    </source>
</evidence>
<dbReference type="Pfam" id="PF06855">
    <property type="entry name" value="YozE_SAM_like"/>
    <property type="match status" value="1"/>
</dbReference>
<evidence type="ECO:0000313" key="3">
    <source>
        <dbReference type="Proteomes" id="UP000622653"/>
    </source>
</evidence>